<name>A0AA41Z706_9SPHN</name>
<evidence type="ECO:0000256" key="4">
    <source>
        <dbReference type="ARBA" id="ARBA00023284"/>
    </source>
</evidence>
<gene>
    <name evidence="6" type="ORF">NEE01_10300</name>
</gene>
<evidence type="ECO:0000256" key="3">
    <source>
        <dbReference type="ARBA" id="ARBA00023157"/>
    </source>
</evidence>
<protein>
    <submittedName>
        <fullName evidence="6">DsbA family protein</fullName>
    </submittedName>
</protein>
<evidence type="ECO:0000256" key="1">
    <source>
        <dbReference type="ARBA" id="ARBA00022729"/>
    </source>
</evidence>
<keyword evidence="4" id="KW-0676">Redox-active center</keyword>
<dbReference type="InterPro" id="IPR013766">
    <property type="entry name" value="Thioredoxin_domain"/>
</dbReference>
<dbReference type="InterPro" id="IPR001853">
    <property type="entry name" value="DSBA-like_thioredoxin_dom"/>
</dbReference>
<dbReference type="SUPFAM" id="SSF52833">
    <property type="entry name" value="Thioredoxin-like"/>
    <property type="match status" value="1"/>
</dbReference>
<keyword evidence="7" id="KW-1185">Reference proteome</keyword>
<dbReference type="PANTHER" id="PTHR13887">
    <property type="entry name" value="GLUTATHIONE S-TRANSFERASE KAPPA"/>
    <property type="match status" value="1"/>
</dbReference>
<dbReference type="EMBL" id="JANFAV010000006">
    <property type="protein sequence ID" value="MCW6535177.1"/>
    <property type="molecule type" value="Genomic_DNA"/>
</dbReference>
<dbReference type="PROSITE" id="PS00194">
    <property type="entry name" value="THIOREDOXIN_1"/>
    <property type="match status" value="1"/>
</dbReference>
<dbReference type="InterPro" id="IPR041205">
    <property type="entry name" value="ScsC_N"/>
</dbReference>
<reference evidence="6" key="1">
    <citation type="submission" date="2022-06" db="EMBL/GenBank/DDBJ databases">
        <title>Sphingomonas sp. nov. isolated from rhizosphere soil of tomato.</title>
        <authorList>
            <person name="Dong H."/>
            <person name="Gao R."/>
        </authorList>
    </citation>
    <scope>NUCLEOTIDE SEQUENCE</scope>
    <source>
        <strain evidence="6">MMSM24</strain>
    </source>
</reference>
<organism evidence="6 7">
    <name type="scientific">Sphingomonas lycopersici</name>
    <dbReference type="NCBI Taxonomy" id="2951807"/>
    <lineage>
        <taxon>Bacteria</taxon>
        <taxon>Pseudomonadati</taxon>
        <taxon>Pseudomonadota</taxon>
        <taxon>Alphaproteobacteria</taxon>
        <taxon>Sphingomonadales</taxon>
        <taxon>Sphingomonadaceae</taxon>
        <taxon>Sphingomonas</taxon>
    </lineage>
</organism>
<keyword evidence="2" id="KW-0560">Oxidoreductase</keyword>
<dbReference type="Proteomes" id="UP001165565">
    <property type="component" value="Unassembled WGS sequence"/>
</dbReference>
<feature type="domain" description="Thioredoxin" evidence="5">
    <location>
        <begin position="49"/>
        <end position="237"/>
    </location>
</feature>
<dbReference type="Pfam" id="PF18312">
    <property type="entry name" value="ScsC_N"/>
    <property type="match status" value="1"/>
</dbReference>
<keyword evidence="3" id="KW-1015">Disulfide bond</keyword>
<dbReference type="PANTHER" id="PTHR13887:SF14">
    <property type="entry name" value="DISULFIDE BOND FORMATION PROTEIN D"/>
    <property type="match status" value="1"/>
</dbReference>
<dbReference type="CDD" id="cd03023">
    <property type="entry name" value="DsbA_Com1_like"/>
    <property type="match status" value="1"/>
</dbReference>
<keyword evidence="1" id="KW-0732">Signal</keyword>
<dbReference type="InterPro" id="IPR017937">
    <property type="entry name" value="Thioredoxin_CS"/>
</dbReference>
<dbReference type="AlphaFoldDB" id="A0AA41Z706"/>
<dbReference type="Pfam" id="PF01323">
    <property type="entry name" value="DSBA"/>
    <property type="match status" value="1"/>
</dbReference>
<dbReference type="InterPro" id="IPR036249">
    <property type="entry name" value="Thioredoxin-like_sf"/>
</dbReference>
<dbReference type="Gene3D" id="3.40.30.10">
    <property type="entry name" value="Glutaredoxin"/>
    <property type="match status" value="1"/>
</dbReference>
<evidence type="ECO:0000256" key="2">
    <source>
        <dbReference type="ARBA" id="ARBA00023002"/>
    </source>
</evidence>
<dbReference type="PROSITE" id="PS51352">
    <property type="entry name" value="THIOREDOXIN_2"/>
    <property type="match status" value="1"/>
</dbReference>
<dbReference type="GO" id="GO:0015036">
    <property type="term" value="F:disulfide oxidoreductase activity"/>
    <property type="evidence" value="ECO:0007669"/>
    <property type="project" value="UniProtKB-ARBA"/>
</dbReference>
<evidence type="ECO:0000313" key="7">
    <source>
        <dbReference type="Proteomes" id="UP001165565"/>
    </source>
</evidence>
<proteinExistence type="predicted"/>
<evidence type="ECO:0000259" key="5">
    <source>
        <dbReference type="PROSITE" id="PS51352"/>
    </source>
</evidence>
<evidence type="ECO:0000313" key="6">
    <source>
        <dbReference type="EMBL" id="MCW6535177.1"/>
    </source>
</evidence>
<comment type="caution">
    <text evidence="6">The sequence shown here is derived from an EMBL/GenBank/DDBJ whole genome shotgun (WGS) entry which is preliminary data.</text>
</comment>
<dbReference type="RefSeq" id="WP_265268862.1">
    <property type="nucleotide sequence ID" value="NZ_JANFAV010000006.1"/>
</dbReference>
<sequence>MNRTLLVGLVLLGAAFGAGGTWLAERVAPGELSGADRARVDRAVHDYILANPDIIPEAMQRLADRENGKVIAAQRSAIETPYGNAYMGNPNGDVTLVEFYDYNCGYCRASLPTLDKLVQADPKLRIVFREMPVLAQSSIAAARAALTAASQGRFKPFHDALYAAGPVSDQTIAAAARTAGVDLSKRPSDTDDEIRNNLALTAKLGMRGTPSWIVGDRVLSGALPLDRLQEAIAAARAAKS</sequence>
<accession>A0AA41Z706</accession>